<feature type="transmembrane region" description="Helical" evidence="16">
    <location>
        <begin position="31"/>
        <end position="55"/>
    </location>
</feature>
<comment type="catalytic activity">
    <reaction evidence="1">
        <text>S-ubiquitinyl-[E2 ubiquitin-conjugating enzyme]-L-cysteine + [acceptor protein]-L-lysine = [E2 ubiquitin-conjugating enzyme]-L-cysteine + N(6)-ubiquitinyl-[acceptor protein]-L-lysine.</text>
        <dbReference type="EC" id="2.3.2.27"/>
    </reaction>
</comment>
<gene>
    <name evidence="18" type="ORF">VFH_VI146160</name>
</gene>
<evidence type="ECO:0000256" key="15">
    <source>
        <dbReference type="SAM" id="MobiDB-lite"/>
    </source>
</evidence>
<dbReference type="PROSITE" id="PS50089">
    <property type="entry name" value="ZF_RING_2"/>
    <property type="match status" value="1"/>
</dbReference>
<evidence type="ECO:0000256" key="9">
    <source>
        <dbReference type="ARBA" id="ARBA00022786"/>
    </source>
</evidence>
<dbReference type="Pfam" id="PF13639">
    <property type="entry name" value="zf-RING_2"/>
    <property type="match status" value="1"/>
</dbReference>
<organism evidence="18 19">
    <name type="scientific">Vicia faba</name>
    <name type="common">Broad bean</name>
    <name type="synonym">Faba vulgaris</name>
    <dbReference type="NCBI Taxonomy" id="3906"/>
    <lineage>
        <taxon>Eukaryota</taxon>
        <taxon>Viridiplantae</taxon>
        <taxon>Streptophyta</taxon>
        <taxon>Embryophyta</taxon>
        <taxon>Tracheophyta</taxon>
        <taxon>Spermatophyta</taxon>
        <taxon>Magnoliopsida</taxon>
        <taxon>eudicotyledons</taxon>
        <taxon>Gunneridae</taxon>
        <taxon>Pentapetalae</taxon>
        <taxon>rosids</taxon>
        <taxon>fabids</taxon>
        <taxon>Fabales</taxon>
        <taxon>Fabaceae</taxon>
        <taxon>Papilionoideae</taxon>
        <taxon>50 kb inversion clade</taxon>
        <taxon>NPAAA clade</taxon>
        <taxon>Hologalegina</taxon>
        <taxon>IRL clade</taxon>
        <taxon>Fabeae</taxon>
        <taxon>Vicia</taxon>
    </lineage>
</organism>
<comment type="subcellular location">
    <subcellularLocation>
        <location evidence="2">Membrane</location>
        <topology evidence="2">Single-pass membrane protein</topology>
    </subcellularLocation>
</comment>
<dbReference type="GO" id="GO:0061630">
    <property type="term" value="F:ubiquitin protein ligase activity"/>
    <property type="evidence" value="ECO:0007669"/>
    <property type="project" value="UniProtKB-EC"/>
</dbReference>
<evidence type="ECO:0000256" key="16">
    <source>
        <dbReference type="SAM" id="Phobius"/>
    </source>
</evidence>
<dbReference type="InterPro" id="IPR013083">
    <property type="entry name" value="Znf_RING/FYVE/PHD"/>
</dbReference>
<dbReference type="AlphaFoldDB" id="A0AAV1BBB9"/>
<comment type="similarity">
    <text evidence="13">Belongs to the RING-type zinc finger family. ATL subfamily.</text>
</comment>
<proteinExistence type="inferred from homology"/>
<evidence type="ECO:0000256" key="8">
    <source>
        <dbReference type="ARBA" id="ARBA00022771"/>
    </source>
</evidence>
<dbReference type="GO" id="GO:0016567">
    <property type="term" value="P:protein ubiquitination"/>
    <property type="evidence" value="ECO:0007669"/>
    <property type="project" value="InterPro"/>
</dbReference>
<keyword evidence="7" id="KW-0479">Metal-binding</keyword>
<keyword evidence="12 16" id="KW-0472">Membrane</keyword>
<protein>
    <recommendedName>
        <fullName evidence="4">RING-type E3 ubiquitin transferase</fullName>
        <ecNumber evidence="4">2.3.2.27</ecNumber>
    </recommendedName>
</protein>
<dbReference type="EMBL" id="OX451741">
    <property type="protein sequence ID" value="CAI8618913.1"/>
    <property type="molecule type" value="Genomic_DNA"/>
</dbReference>
<evidence type="ECO:0000256" key="5">
    <source>
        <dbReference type="ARBA" id="ARBA00022679"/>
    </source>
</evidence>
<evidence type="ECO:0000256" key="7">
    <source>
        <dbReference type="ARBA" id="ARBA00022723"/>
    </source>
</evidence>
<evidence type="ECO:0000256" key="6">
    <source>
        <dbReference type="ARBA" id="ARBA00022692"/>
    </source>
</evidence>
<evidence type="ECO:0000313" key="19">
    <source>
        <dbReference type="Proteomes" id="UP001157006"/>
    </source>
</evidence>
<accession>A0AAV1BBB9</accession>
<keyword evidence="9" id="KW-0833">Ubl conjugation pathway</keyword>
<name>A0AAV1BBB9_VICFA</name>
<keyword evidence="10" id="KW-0862">Zinc</keyword>
<feature type="domain" description="RING-type" evidence="17">
    <location>
        <begin position="132"/>
        <end position="174"/>
    </location>
</feature>
<dbReference type="InterPro" id="IPR044600">
    <property type="entry name" value="ATL1/ATL16-like"/>
</dbReference>
<feature type="region of interest" description="Disordered" evidence="15">
    <location>
        <begin position="1"/>
        <end position="20"/>
    </location>
</feature>
<dbReference type="CDD" id="cd16461">
    <property type="entry name" value="RING-H2_EL5-like"/>
    <property type="match status" value="1"/>
</dbReference>
<evidence type="ECO:0000256" key="12">
    <source>
        <dbReference type="ARBA" id="ARBA00023136"/>
    </source>
</evidence>
<evidence type="ECO:0000256" key="10">
    <source>
        <dbReference type="ARBA" id="ARBA00022833"/>
    </source>
</evidence>
<evidence type="ECO:0000256" key="2">
    <source>
        <dbReference type="ARBA" id="ARBA00004167"/>
    </source>
</evidence>
<evidence type="ECO:0000256" key="13">
    <source>
        <dbReference type="ARBA" id="ARBA00024209"/>
    </source>
</evidence>
<dbReference type="SMART" id="SM00184">
    <property type="entry name" value="RING"/>
    <property type="match status" value="1"/>
</dbReference>
<dbReference type="SUPFAM" id="SSF57850">
    <property type="entry name" value="RING/U-box"/>
    <property type="match status" value="1"/>
</dbReference>
<evidence type="ECO:0000256" key="14">
    <source>
        <dbReference type="PROSITE-ProRule" id="PRU00175"/>
    </source>
</evidence>
<dbReference type="GO" id="GO:0016020">
    <property type="term" value="C:membrane"/>
    <property type="evidence" value="ECO:0007669"/>
    <property type="project" value="UniProtKB-SubCell"/>
</dbReference>
<evidence type="ECO:0000313" key="18">
    <source>
        <dbReference type="EMBL" id="CAI8618913.1"/>
    </source>
</evidence>
<sequence>MVFDLYRCNDSPNSSPQQPPSYQTYHHFHTLHIGLIAMACFVTTVMLFLTFVIWLRRYNHDNDRDRRIMPILFDVHGYRDSTTNGRDDDDDGSVVDHPIWFIRTTGLQESVIDSIAVLKYRKNEGLVDGTDCSVCLGEFQEDESLRILPKCSHAFHILCIDTWLRSHQTCPLCRAPVINEAAAEVSVMVTGSEQVVPNVSGESRNQEGRIENFDNVVVEGIGLGEFQVVRIDNDYDSASVGVSSSERSYKNNTT</sequence>
<dbReference type="Proteomes" id="UP001157006">
    <property type="component" value="Chromosome 6"/>
</dbReference>
<evidence type="ECO:0000259" key="17">
    <source>
        <dbReference type="PROSITE" id="PS50089"/>
    </source>
</evidence>
<evidence type="ECO:0000256" key="3">
    <source>
        <dbReference type="ARBA" id="ARBA00004906"/>
    </source>
</evidence>
<evidence type="ECO:0000256" key="11">
    <source>
        <dbReference type="ARBA" id="ARBA00022989"/>
    </source>
</evidence>
<dbReference type="GO" id="GO:0008270">
    <property type="term" value="F:zinc ion binding"/>
    <property type="evidence" value="ECO:0007669"/>
    <property type="project" value="UniProtKB-KW"/>
</dbReference>
<keyword evidence="19" id="KW-1185">Reference proteome</keyword>
<dbReference type="PANTHER" id="PTHR46913">
    <property type="entry name" value="RING-H2 FINGER PROTEIN ATL16"/>
    <property type="match status" value="1"/>
</dbReference>
<keyword evidence="8 14" id="KW-0863">Zinc-finger</keyword>
<evidence type="ECO:0000256" key="4">
    <source>
        <dbReference type="ARBA" id="ARBA00012483"/>
    </source>
</evidence>
<dbReference type="InterPro" id="IPR001841">
    <property type="entry name" value="Znf_RING"/>
</dbReference>
<comment type="pathway">
    <text evidence="3">Protein modification; protein ubiquitination.</text>
</comment>
<dbReference type="PANTHER" id="PTHR46913:SF19">
    <property type="entry name" value="RING-TYPE E3 UBIQUITIN TRANSFERASE"/>
    <property type="match status" value="1"/>
</dbReference>
<dbReference type="FunFam" id="3.30.40.10:FF:000233">
    <property type="entry name" value="RING-H2 finger protein ATL54"/>
    <property type="match status" value="1"/>
</dbReference>
<dbReference type="EC" id="2.3.2.27" evidence="4"/>
<keyword evidence="6 16" id="KW-0812">Transmembrane</keyword>
<dbReference type="Gene3D" id="3.30.40.10">
    <property type="entry name" value="Zinc/RING finger domain, C3HC4 (zinc finger)"/>
    <property type="match status" value="1"/>
</dbReference>
<keyword evidence="11 16" id="KW-1133">Transmembrane helix</keyword>
<evidence type="ECO:0000256" key="1">
    <source>
        <dbReference type="ARBA" id="ARBA00000900"/>
    </source>
</evidence>
<keyword evidence="5" id="KW-0808">Transferase</keyword>
<reference evidence="18 19" key="1">
    <citation type="submission" date="2023-01" db="EMBL/GenBank/DDBJ databases">
        <authorList>
            <person name="Kreplak J."/>
        </authorList>
    </citation>
    <scope>NUCLEOTIDE SEQUENCE [LARGE SCALE GENOMIC DNA]</scope>
</reference>